<dbReference type="EMBL" id="AP006485">
    <property type="protein sequence ID" value="BAM79033.1"/>
    <property type="molecule type" value="Genomic_DNA"/>
</dbReference>
<organism evidence="3 4">
    <name type="scientific">Cyanidioschyzon merolae (strain NIES-3377 / 10D)</name>
    <name type="common">Unicellular red alga</name>
    <dbReference type="NCBI Taxonomy" id="280699"/>
    <lineage>
        <taxon>Eukaryota</taxon>
        <taxon>Rhodophyta</taxon>
        <taxon>Bangiophyceae</taxon>
        <taxon>Cyanidiales</taxon>
        <taxon>Cyanidiaceae</taxon>
        <taxon>Cyanidioschyzon</taxon>
    </lineage>
</organism>
<sequence length="248" mass="27026">MEEATDDHVERVVHIPVSPSVTLQAWLFQSRSAGASERGVVLMHPHPKLGGDARSNNVMSVLCTSLASSKNYALTVLSFNSRGHGGSTGTATWRGEAEREDVLGAARWLHARLGDSSAIIIIGYSFGAAVCSSAIGQLCKNAGGVPPWLAALVVISYPAGFLSRLVLGCHLEPTKYVTVPKLFIHGGRDQFCSSGTFEWLFAQVQEPKDRVFFPEADHFWVGMEDELAHTVCMWLQSCLARRNLRNSQ</sequence>
<evidence type="ECO:0000313" key="4">
    <source>
        <dbReference type="Proteomes" id="UP000007014"/>
    </source>
</evidence>
<reference evidence="3 4" key="2">
    <citation type="journal article" date="2007" name="BMC Biol.">
        <title>A 100%-complete sequence reveals unusually simple genomic features in the hot-spring red alga Cyanidioschyzon merolae.</title>
        <authorList>
            <person name="Nozaki H."/>
            <person name="Takano H."/>
            <person name="Misumi O."/>
            <person name="Terasawa K."/>
            <person name="Matsuzaki M."/>
            <person name="Maruyama S."/>
            <person name="Nishida K."/>
            <person name="Yagisawa F."/>
            <person name="Yoshida Y."/>
            <person name="Fujiwara T."/>
            <person name="Takio S."/>
            <person name="Tamura K."/>
            <person name="Chung S.J."/>
            <person name="Nakamura S."/>
            <person name="Kuroiwa H."/>
            <person name="Tanaka K."/>
            <person name="Sato N."/>
            <person name="Kuroiwa T."/>
        </authorList>
    </citation>
    <scope>NUCLEOTIDE SEQUENCE [LARGE SCALE GENOMIC DNA]</scope>
    <source>
        <strain evidence="3 4">10D</strain>
    </source>
</reference>
<dbReference type="AlphaFoldDB" id="M1VET5"/>
<dbReference type="InterPro" id="IPR000073">
    <property type="entry name" value="AB_hydrolase_1"/>
</dbReference>
<feature type="transmembrane region" description="Helical" evidence="1">
    <location>
        <begin position="148"/>
        <end position="167"/>
    </location>
</feature>
<reference evidence="3 4" key="1">
    <citation type="journal article" date="2004" name="Nature">
        <title>Genome sequence of the ultrasmall unicellular red alga Cyanidioschyzon merolae 10D.</title>
        <authorList>
            <person name="Matsuzaki M."/>
            <person name="Misumi O."/>
            <person name="Shin-i T."/>
            <person name="Maruyama S."/>
            <person name="Takahara M."/>
            <person name="Miyagishima S."/>
            <person name="Mori T."/>
            <person name="Nishida K."/>
            <person name="Yagisawa F."/>
            <person name="Nishida K."/>
            <person name="Yoshida Y."/>
            <person name="Nishimura Y."/>
            <person name="Nakao S."/>
            <person name="Kobayashi T."/>
            <person name="Momoyama Y."/>
            <person name="Higashiyama T."/>
            <person name="Minoda A."/>
            <person name="Sano M."/>
            <person name="Nomoto H."/>
            <person name="Oishi K."/>
            <person name="Hayashi H."/>
            <person name="Ohta F."/>
            <person name="Nishizaka S."/>
            <person name="Haga S."/>
            <person name="Miura S."/>
            <person name="Morishita T."/>
            <person name="Kabeya Y."/>
            <person name="Terasawa K."/>
            <person name="Suzuki Y."/>
            <person name="Ishii Y."/>
            <person name="Asakawa S."/>
            <person name="Takano H."/>
            <person name="Ohta N."/>
            <person name="Kuroiwa H."/>
            <person name="Tanaka K."/>
            <person name="Shimizu N."/>
            <person name="Sugano S."/>
            <person name="Sato N."/>
            <person name="Nozaki H."/>
            <person name="Ogasawara N."/>
            <person name="Kohara Y."/>
            <person name="Kuroiwa T."/>
        </authorList>
    </citation>
    <scope>NUCLEOTIDE SEQUENCE [LARGE SCALE GENOMIC DNA]</scope>
    <source>
        <strain evidence="3 4">10D</strain>
    </source>
</reference>
<dbReference type="STRING" id="280699.M1VET5"/>
<gene>
    <name evidence="3" type="ORF">CYME_CMC103C</name>
</gene>
<dbReference type="PANTHER" id="PTHR42103">
    <property type="entry name" value="ALPHA/BETA-HYDROLASES SUPERFAMILY PROTEIN"/>
    <property type="match status" value="1"/>
</dbReference>
<dbReference type="SUPFAM" id="SSF53474">
    <property type="entry name" value="alpha/beta-Hydrolases"/>
    <property type="match status" value="1"/>
</dbReference>
<dbReference type="OMA" id="QVTDIIC"/>
<keyword evidence="1" id="KW-1133">Transmembrane helix</keyword>
<dbReference type="Gene3D" id="3.40.50.1820">
    <property type="entry name" value="alpha/beta hydrolase"/>
    <property type="match status" value="1"/>
</dbReference>
<keyword evidence="1" id="KW-0812">Transmembrane</keyword>
<keyword evidence="1" id="KW-0472">Membrane</keyword>
<dbReference type="RefSeq" id="XP_005535319.1">
    <property type="nucleotide sequence ID" value="XM_005535262.1"/>
</dbReference>
<dbReference type="Proteomes" id="UP000007014">
    <property type="component" value="Chromosome 3"/>
</dbReference>
<accession>M1VET5</accession>
<dbReference type="OrthoDB" id="10260961at2759"/>
<feature type="domain" description="AB hydrolase-1" evidence="2">
    <location>
        <begin position="66"/>
        <end position="236"/>
    </location>
</feature>
<dbReference type="PANTHER" id="PTHR42103:SF2">
    <property type="entry name" value="AB HYDROLASE-1 DOMAIN-CONTAINING PROTEIN"/>
    <property type="match status" value="1"/>
</dbReference>
<keyword evidence="4" id="KW-1185">Reference proteome</keyword>
<dbReference type="GeneID" id="16992462"/>
<proteinExistence type="predicted"/>
<feature type="transmembrane region" description="Helical" evidence="1">
    <location>
        <begin position="117"/>
        <end position="136"/>
    </location>
</feature>
<dbReference type="HOGENOM" id="CLU_1121479_0_0_1"/>
<evidence type="ECO:0000313" key="3">
    <source>
        <dbReference type="EMBL" id="BAM79033.1"/>
    </source>
</evidence>
<dbReference type="Gramene" id="CMC103CT">
    <property type="protein sequence ID" value="CMC103CT"/>
    <property type="gene ID" value="CMC103C"/>
</dbReference>
<evidence type="ECO:0000259" key="2">
    <source>
        <dbReference type="Pfam" id="PF12697"/>
    </source>
</evidence>
<name>M1VET5_CYAM1</name>
<protein>
    <recommendedName>
        <fullName evidence="2">AB hydrolase-1 domain-containing protein</fullName>
    </recommendedName>
</protein>
<evidence type="ECO:0000256" key="1">
    <source>
        <dbReference type="SAM" id="Phobius"/>
    </source>
</evidence>
<dbReference type="KEGG" id="cme:CYME_CMC103C"/>
<dbReference type="Pfam" id="PF12697">
    <property type="entry name" value="Abhydrolase_6"/>
    <property type="match status" value="1"/>
</dbReference>
<dbReference type="InterPro" id="IPR029058">
    <property type="entry name" value="AB_hydrolase_fold"/>
</dbReference>